<dbReference type="STRING" id="1484053.SAMN05444274_106172"/>
<dbReference type="Proteomes" id="UP000184164">
    <property type="component" value="Unassembled WGS sequence"/>
</dbReference>
<evidence type="ECO:0000256" key="1">
    <source>
        <dbReference type="SAM" id="SignalP"/>
    </source>
</evidence>
<gene>
    <name evidence="2" type="ORF">SAMN05444274_106172</name>
</gene>
<dbReference type="SUPFAM" id="SSF48452">
    <property type="entry name" value="TPR-like"/>
    <property type="match status" value="3"/>
</dbReference>
<keyword evidence="3" id="KW-1185">Reference proteome</keyword>
<dbReference type="AlphaFoldDB" id="A0A1M5CL47"/>
<dbReference type="RefSeq" id="WP_073002443.1">
    <property type="nucleotide sequence ID" value="NZ_FQUM01000006.1"/>
</dbReference>
<evidence type="ECO:0000313" key="2">
    <source>
        <dbReference type="EMBL" id="SHF55439.1"/>
    </source>
</evidence>
<dbReference type="SMART" id="SM00028">
    <property type="entry name" value="TPR"/>
    <property type="match status" value="5"/>
</dbReference>
<accession>A0A1M5CL47</accession>
<evidence type="ECO:0000313" key="3">
    <source>
        <dbReference type="Proteomes" id="UP000184164"/>
    </source>
</evidence>
<feature type="chain" id="PRO_5013222997" evidence="1">
    <location>
        <begin position="27"/>
        <end position="635"/>
    </location>
</feature>
<keyword evidence="1" id="KW-0732">Signal</keyword>
<dbReference type="Gene3D" id="1.25.40.10">
    <property type="entry name" value="Tetratricopeptide repeat domain"/>
    <property type="match status" value="3"/>
</dbReference>
<name>A0A1M5CL47_9BACT</name>
<proteinExistence type="predicted"/>
<organism evidence="2 3">
    <name type="scientific">Mariniphaga anaerophila</name>
    <dbReference type="NCBI Taxonomy" id="1484053"/>
    <lineage>
        <taxon>Bacteria</taxon>
        <taxon>Pseudomonadati</taxon>
        <taxon>Bacteroidota</taxon>
        <taxon>Bacteroidia</taxon>
        <taxon>Marinilabiliales</taxon>
        <taxon>Prolixibacteraceae</taxon>
        <taxon>Mariniphaga</taxon>
    </lineage>
</organism>
<dbReference type="InterPro" id="IPR011990">
    <property type="entry name" value="TPR-like_helical_dom_sf"/>
</dbReference>
<sequence length="635" mass="73484">MMKQYTKHIVVAFFLLFGANVLWAQAQPNEIQSATKLALSYYNAKDYEKAAPLLLEVYNLSKNNYYFRLYLNSMIEMQDFEGAETFIQKELKKQRTLRPDLLIHWGYLLKAQKKLKEADEKYTEALKQVPANKGSILVAANSFMQWQEFEWSKKVYLKGRKEIPQEQFNYELARNYLYLRDYDKMMEEYLNLIRQDDKQIQRVQSALSSAMRIDVDGGLRQNFREQILKRIQAEPSVIVYNRLLIWFFLQEKQFAGALRQALALDRRTGEEDTHILQMGQMALNNKMYDEAERAFNYLVEKGENSPLYIPAFVQNIRASYMRYTTSGPESQADGNELAGKFESSLEMLGYSVNTLGLIHDYAHLLAFYLNDSEKAISILEKGLKLPLLKPEDLGILKTELADIYVYAGDPWEATLLYSQVIDANKNNTLGDEVKLKKARLGYYMGNFSWAKAQLDVLKASTSKLTANDAMELSMLIGNNLNLDTTAVPLQMFARADLLFFRNKESEAMTTLDSIAEIYPFHSLTDNILFRKAKIEIDRNNYTEAAGFLQEITDNFSSGLLADDALFMLAELCNFQLNEKERAKELYRDMLSRFPGSVFTEESRQKFRELREIYPDAPVNPQEELFIQDTIPNEIN</sequence>
<reference evidence="2 3" key="1">
    <citation type="submission" date="2016-11" db="EMBL/GenBank/DDBJ databases">
        <authorList>
            <person name="Jaros S."/>
            <person name="Januszkiewicz K."/>
            <person name="Wedrychowicz H."/>
        </authorList>
    </citation>
    <scope>NUCLEOTIDE SEQUENCE [LARGE SCALE GENOMIC DNA]</scope>
    <source>
        <strain evidence="2 3">DSM 26910</strain>
    </source>
</reference>
<dbReference type="InterPro" id="IPR019734">
    <property type="entry name" value="TPR_rpt"/>
</dbReference>
<protein>
    <submittedName>
        <fullName evidence="2">Tetratricopeptide repeat-containing protein</fullName>
    </submittedName>
</protein>
<dbReference type="OrthoDB" id="9763354at2"/>
<feature type="signal peptide" evidence="1">
    <location>
        <begin position="1"/>
        <end position="26"/>
    </location>
</feature>
<dbReference type="EMBL" id="FQUM01000006">
    <property type="protein sequence ID" value="SHF55439.1"/>
    <property type="molecule type" value="Genomic_DNA"/>
</dbReference>
<dbReference type="Pfam" id="PF13174">
    <property type="entry name" value="TPR_6"/>
    <property type="match status" value="1"/>
</dbReference>